<evidence type="ECO:0000256" key="2">
    <source>
        <dbReference type="ARBA" id="ARBA00007543"/>
    </source>
</evidence>
<accession>A0ABT1ADC6</accession>
<evidence type="ECO:0000313" key="9">
    <source>
        <dbReference type="Proteomes" id="UP001165283"/>
    </source>
</evidence>
<keyword evidence="4 7" id="KW-0812">Transmembrane</keyword>
<keyword evidence="5 7" id="KW-1133">Transmembrane helix</keyword>
<comment type="caution">
    <text evidence="8">The sequence shown here is derived from an EMBL/GenBank/DDBJ whole genome shotgun (WGS) entry which is preliminary data.</text>
</comment>
<feature type="transmembrane region" description="Helical" evidence="7">
    <location>
        <begin position="161"/>
        <end position="182"/>
    </location>
</feature>
<dbReference type="Pfam" id="PF02322">
    <property type="entry name" value="Cyt_bd_oxida_II"/>
    <property type="match status" value="1"/>
</dbReference>
<feature type="transmembrane region" description="Helical" evidence="7">
    <location>
        <begin position="260"/>
        <end position="280"/>
    </location>
</feature>
<dbReference type="RefSeq" id="WP_252446587.1">
    <property type="nucleotide sequence ID" value="NZ_JAGSOV010000106.1"/>
</dbReference>
<keyword evidence="9" id="KW-1185">Reference proteome</keyword>
<feature type="transmembrane region" description="Helical" evidence="7">
    <location>
        <begin position="6"/>
        <end position="31"/>
    </location>
</feature>
<dbReference type="PANTHER" id="PTHR43141">
    <property type="entry name" value="CYTOCHROME BD2 SUBUNIT II"/>
    <property type="match status" value="1"/>
</dbReference>
<proteinExistence type="inferred from homology"/>
<comment type="subcellular location">
    <subcellularLocation>
        <location evidence="1">Cell membrane</location>
        <topology evidence="1">Multi-pass membrane protein</topology>
    </subcellularLocation>
</comment>
<feature type="transmembrane region" description="Helical" evidence="7">
    <location>
        <begin position="85"/>
        <end position="105"/>
    </location>
</feature>
<evidence type="ECO:0000256" key="6">
    <source>
        <dbReference type="ARBA" id="ARBA00023136"/>
    </source>
</evidence>
<dbReference type="Proteomes" id="UP001165283">
    <property type="component" value="Unassembled WGS sequence"/>
</dbReference>
<name>A0ABT1ADC6_9PSEU</name>
<feature type="transmembrane region" description="Helical" evidence="7">
    <location>
        <begin position="300"/>
        <end position="323"/>
    </location>
</feature>
<organism evidence="8 9">
    <name type="scientific">Pseudonocardia humida</name>
    <dbReference type="NCBI Taxonomy" id="2800819"/>
    <lineage>
        <taxon>Bacteria</taxon>
        <taxon>Bacillati</taxon>
        <taxon>Actinomycetota</taxon>
        <taxon>Actinomycetes</taxon>
        <taxon>Pseudonocardiales</taxon>
        <taxon>Pseudonocardiaceae</taxon>
        <taxon>Pseudonocardia</taxon>
    </lineage>
</organism>
<evidence type="ECO:0000256" key="1">
    <source>
        <dbReference type="ARBA" id="ARBA00004651"/>
    </source>
</evidence>
<dbReference type="PANTHER" id="PTHR43141:SF4">
    <property type="entry name" value="CYTOCHROME BD2 SUBUNIT II"/>
    <property type="match status" value="1"/>
</dbReference>
<sequence length="345" mass="35871">MALADVMLAVLWLGLTAYVLFGGADFGGGFWDLLAGDARRGAAVRAQVEHSIGPVWEANHVWLIFVIVMLWTGFPSVFAAVASTLYIPLTLVALGIIARGAAFAFRKVSDEPRLRRLFGAAFAFSSVATPFFLGTTAGAIASGRVPPGIAAGDLLGSWLNPTSMTTGVLAVGVTAYLAAVYLTLDARREGATELAEGFRRRATATGVVVGAISVVGLAVLRTDAPALFAELSSWPALPVVGMSVAAGLVSLALLRARAYLAVRISASLAVVGVLWAWAVAQYPVLLPGVTVEAAAATDAVLAASLGALAVGALLLVPSLWWLYRIFQRTAPESSRTVAPPRADTR</sequence>
<keyword evidence="6 7" id="KW-0472">Membrane</keyword>
<evidence type="ECO:0000313" key="8">
    <source>
        <dbReference type="EMBL" id="MCO1661075.1"/>
    </source>
</evidence>
<feature type="transmembrane region" description="Helical" evidence="7">
    <location>
        <begin position="232"/>
        <end position="253"/>
    </location>
</feature>
<evidence type="ECO:0000256" key="4">
    <source>
        <dbReference type="ARBA" id="ARBA00022692"/>
    </source>
</evidence>
<feature type="transmembrane region" description="Helical" evidence="7">
    <location>
        <begin position="202"/>
        <end position="220"/>
    </location>
</feature>
<keyword evidence="3" id="KW-1003">Cell membrane</keyword>
<dbReference type="EMBL" id="JAGSOV010000106">
    <property type="protein sequence ID" value="MCO1661075.1"/>
    <property type="molecule type" value="Genomic_DNA"/>
</dbReference>
<comment type="similarity">
    <text evidence="2">Belongs to the cytochrome ubiquinol oxidase subunit 2 family.</text>
</comment>
<feature type="transmembrane region" description="Helical" evidence="7">
    <location>
        <begin position="117"/>
        <end position="141"/>
    </location>
</feature>
<evidence type="ECO:0000256" key="5">
    <source>
        <dbReference type="ARBA" id="ARBA00022989"/>
    </source>
</evidence>
<evidence type="ECO:0000256" key="7">
    <source>
        <dbReference type="SAM" id="Phobius"/>
    </source>
</evidence>
<protein>
    <submittedName>
        <fullName evidence="8">Cytochrome d ubiquinol oxidase subunit II</fullName>
    </submittedName>
</protein>
<dbReference type="InterPro" id="IPR003317">
    <property type="entry name" value="Cyt-d_oxidase_su2"/>
</dbReference>
<reference evidence="8" key="1">
    <citation type="submission" date="2021-04" db="EMBL/GenBank/DDBJ databases">
        <title>Pseudonocardia sp. nov., isolated from sandy soil of mangrove forest.</title>
        <authorList>
            <person name="Zan Z."/>
            <person name="Huang R."/>
            <person name="Liu W."/>
        </authorList>
    </citation>
    <scope>NUCLEOTIDE SEQUENCE</scope>
    <source>
        <strain evidence="8">S2-4</strain>
    </source>
</reference>
<gene>
    <name evidence="8" type="ORF">KDL28_39120</name>
</gene>
<evidence type="ECO:0000256" key="3">
    <source>
        <dbReference type="ARBA" id="ARBA00022475"/>
    </source>
</evidence>